<dbReference type="GO" id="GO:0003677">
    <property type="term" value="F:DNA binding"/>
    <property type="evidence" value="ECO:0007669"/>
    <property type="project" value="UniProtKB-UniRule"/>
</dbReference>
<evidence type="ECO:0000313" key="4">
    <source>
        <dbReference type="EMBL" id="QDZ15993.1"/>
    </source>
</evidence>
<dbReference type="InterPro" id="IPR050624">
    <property type="entry name" value="HTH-type_Tx_Regulator"/>
</dbReference>
<proteinExistence type="predicted"/>
<feature type="domain" description="HTH tetR-type" evidence="3">
    <location>
        <begin position="32"/>
        <end position="92"/>
    </location>
</feature>
<dbReference type="Proteomes" id="UP000320216">
    <property type="component" value="Chromosome"/>
</dbReference>
<dbReference type="Gene3D" id="1.10.357.10">
    <property type="entry name" value="Tetracycline Repressor, domain 2"/>
    <property type="match status" value="1"/>
</dbReference>
<reference evidence="4 5" key="1">
    <citation type="submission" date="2019-07" db="EMBL/GenBank/DDBJ databases">
        <title>Full genome sequence of Humibacter sp. WJ7-1.</title>
        <authorList>
            <person name="Im W.-T."/>
        </authorList>
    </citation>
    <scope>NUCLEOTIDE SEQUENCE [LARGE SCALE GENOMIC DNA]</scope>
    <source>
        <strain evidence="4 5">WJ7-1</strain>
    </source>
</reference>
<protein>
    <submittedName>
        <fullName evidence="4">TetR family transcriptional regulator</fullName>
    </submittedName>
</protein>
<dbReference type="PROSITE" id="PS01081">
    <property type="entry name" value="HTH_TETR_1"/>
    <property type="match status" value="1"/>
</dbReference>
<accession>A0A5B8M6I6</accession>
<dbReference type="PANTHER" id="PTHR43479:SF11">
    <property type="entry name" value="ACREF_ENVCD OPERON REPRESSOR-RELATED"/>
    <property type="match status" value="1"/>
</dbReference>
<sequence>MQFRTQCNLASTARVSTVSSEVPQTLRERKREQTRQRIIAAGVELFATKGYDETTVADIAAAADIGTRTFFGYFESKDALLFGAGSDRIDIAVSTIQAADADEDPARVLLRGLDAAAKATDDDFVSDRAVLRLRLVGSVPAVRARGALAQLTAIQAISEALTVRFTKLDAHHAAGLAGAFVGASSAATQAVLLETQHNTPEKRAARIRSAVAMGLGIKD</sequence>
<dbReference type="AlphaFoldDB" id="A0A5B8M6I6"/>
<dbReference type="InterPro" id="IPR009057">
    <property type="entry name" value="Homeodomain-like_sf"/>
</dbReference>
<dbReference type="KEGG" id="huw:FPZ11_15520"/>
<dbReference type="InterPro" id="IPR023772">
    <property type="entry name" value="DNA-bd_HTH_TetR-type_CS"/>
</dbReference>
<dbReference type="SUPFAM" id="SSF46689">
    <property type="entry name" value="Homeodomain-like"/>
    <property type="match status" value="1"/>
</dbReference>
<dbReference type="Pfam" id="PF00440">
    <property type="entry name" value="TetR_N"/>
    <property type="match status" value="1"/>
</dbReference>
<keyword evidence="1 2" id="KW-0238">DNA-binding</keyword>
<dbReference type="OrthoDB" id="3237195at2"/>
<evidence type="ECO:0000259" key="3">
    <source>
        <dbReference type="PROSITE" id="PS50977"/>
    </source>
</evidence>
<evidence type="ECO:0000256" key="1">
    <source>
        <dbReference type="ARBA" id="ARBA00023125"/>
    </source>
</evidence>
<gene>
    <name evidence="4" type="ORF">FPZ11_15520</name>
</gene>
<organism evidence="4 5">
    <name type="scientific">Humibacter ginsenosidimutans</name>
    <dbReference type="NCBI Taxonomy" id="2599293"/>
    <lineage>
        <taxon>Bacteria</taxon>
        <taxon>Bacillati</taxon>
        <taxon>Actinomycetota</taxon>
        <taxon>Actinomycetes</taxon>
        <taxon>Micrococcales</taxon>
        <taxon>Microbacteriaceae</taxon>
        <taxon>Humibacter</taxon>
    </lineage>
</organism>
<evidence type="ECO:0000256" key="2">
    <source>
        <dbReference type="PROSITE-ProRule" id="PRU00335"/>
    </source>
</evidence>
<dbReference type="PROSITE" id="PS50977">
    <property type="entry name" value="HTH_TETR_2"/>
    <property type="match status" value="1"/>
</dbReference>
<dbReference type="PANTHER" id="PTHR43479">
    <property type="entry name" value="ACREF/ENVCD OPERON REPRESSOR-RELATED"/>
    <property type="match status" value="1"/>
</dbReference>
<name>A0A5B8M6I6_9MICO</name>
<dbReference type="EMBL" id="CP042305">
    <property type="protein sequence ID" value="QDZ15993.1"/>
    <property type="molecule type" value="Genomic_DNA"/>
</dbReference>
<keyword evidence="5" id="KW-1185">Reference proteome</keyword>
<dbReference type="InterPro" id="IPR001647">
    <property type="entry name" value="HTH_TetR"/>
</dbReference>
<feature type="DNA-binding region" description="H-T-H motif" evidence="2">
    <location>
        <begin position="55"/>
        <end position="74"/>
    </location>
</feature>
<evidence type="ECO:0000313" key="5">
    <source>
        <dbReference type="Proteomes" id="UP000320216"/>
    </source>
</evidence>
<dbReference type="PRINTS" id="PR00455">
    <property type="entry name" value="HTHTETR"/>
</dbReference>